<accession>A0ABS6EC34</accession>
<reference evidence="4 5" key="1">
    <citation type="submission" date="2021-06" db="EMBL/GenBank/DDBJ databases">
        <authorList>
            <person name="Sun Q."/>
            <person name="Li D."/>
        </authorList>
    </citation>
    <scope>NUCLEOTIDE SEQUENCE [LARGE SCALE GENOMIC DNA]</scope>
    <source>
        <strain evidence="4 5">MSJ-11</strain>
    </source>
</reference>
<keyword evidence="5" id="KW-1185">Reference proteome</keyword>
<dbReference type="RefSeq" id="WP_216437189.1">
    <property type="nucleotide sequence ID" value="NZ_JAHLQF010000001.1"/>
</dbReference>
<dbReference type="Proteomes" id="UP000726170">
    <property type="component" value="Unassembled WGS sequence"/>
</dbReference>
<dbReference type="EMBL" id="JAHLQF010000001">
    <property type="protein sequence ID" value="MBU5482768.1"/>
    <property type="molecule type" value="Genomic_DNA"/>
</dbReference>
<feature type="domain" description="DprA winged helix" evidence="3">
    <location>
        <begin position="300"/>
        <end position="352"/>
    </location>
</feature>
<evidence type="ECO:0000256" key="1">
    <source>
        <dbReference type="ARBA" id="ARBA00006525"/>
    </source>
</evidence>
<comment type="similarity">
    <text evidence="1">Belongs to the DprA/Smf family.</text>
</comment>
<comment type="caution">
    <text evidence="4">The sequence shown here is derived from an EMBL/GenBank/DDBJ whole genome shotgun (WGS) entry which is preliminary data.</text>
</comment>
<name>A0ABS6EC34_9CLOT</name>
<feature type="domain" description="Smf/DprA SLOG" evidence="2">
    <location>
        <begin position="78"/>
        <end position="285"/>
    </location>
</feature>
<evidence type="ECO:0000313" key="4">
    <source>
        <dbReference type="EMBL" id="MBU5482768.1"/>
    </source>
</evidence>
<sequence length="361" mass="40804">MTIYNVWYSTIKLSNKLKLYILKKLGSTEKIYNYCNSDQKVFDGELDENILKIKLLKSWDILKINTLIDLVKYNHIKVIDYFNQSYPIKLQNLEDAPSILYYKGNISKLNAPSVSIVGSRKASYYGRKVTDIVCRELSKKEVNIISGMAMGIDAFAHWGALKNNAYTCAILGSGIDVIYPKINKDLYYKILEKGCIISEYPPGTRPYAYNFPLRNRIISGLGDVLIVIEASEKSGTLITAGCALEQGKDVLAVPGSIFCDTSKGTNKLIKDGAYPLTSIEDIFHLINMNYNTINENESTALNIVEKKIYNILCSDPIHIDDLYKITNIDIKELYEVLFELQLKNQITCLSGNYYVRIANSI</sequence>
<evidence type="ECO:0000313" key="5">
    <source>
        <dbReference type="Proteomes" id="UP000726170"/>
    </source>
</evidence>
<organism evidence="4 5">
    <name type="scientific">Clostridium mobile</name>
    <dbReference type="NCBI Taxonomy" id="2841512"/>
    <lineage>
        <taxon>Bacteria</taxon>
        <taxon>Bacillati</taxon>
        <taxon>Bacillota</taxon>
        <taxon>Clostridia</taxon>
        <taxon>Eubacteriales</taxon>
        <taxon>Clostridiaceae</taxon>
        <taxon>Clostridium</taxon>
    </lineage>
</organism>
<evidence type="ECO:0000259" key="3">
    <source>
        <dbReference type="Pfam" id="PF17782"/>
    </source>
</evidence>
<gene>
    <name evidence="4" type="primary">dprA</name>
    <name evidence="4" type="ORF">KQI86_00435</name>
</gene>
<dbReference type="InterPro" id="IPR041614">
    <property type="entry name" value="DprA_WH"/>
</dbReference>
<dbReference type="PANTHER" id="PTHR43022:SF1">
    <property type="entry name" value="PROTEIN SMF"/>
    <property type="match status" value="1"/>
</dbReference>
<dbReference type="PANTHER" id="PTHR43022">
    <property type="entry name" value="PROTEIN SMF"/>
    <property type="match status" value="1"/>
</dbReference>
<proteinExistence type="inferred from homology"/>
<dbReference type="NCBIfam" id="TIGR00732">
    <property type="entry name" value="dprA"/>
    <property type="match status" value="1"/>
</dbReference>
<protein>
    <submittedName>
        <fullName evidence="4">DNA-processing protein DprA</fullName>
    </submittedName>
</protein>
<evidence type="ECO:0000259" key="2">
    <source>
        <dbReference type="Pfam" id="PF02481"/>
    </source>
</evidence>
<dbReference type="Pfam" id="PF17782">
    <property type="entry name" value="WHD_DprA"/>
    <property type="match status" value="1"/>
</dbReference>
<dbReference type="Pfam" id="PF02481">
    <property type="entry name" value="DNA_processg_A"/>
    <property type="match status" value="1"/>
</dbReference>
<dbReference type="InterPro" id="IPR057666">
    <property type="entry name" value="DrpA_SLOG"/>
</dbReference>
<dbReference type="InterPro" id="IPR003488">
    <property type="entry name" value="DprA"/>
</dbReference>